<evidence type="ECO:0000256" key="4">
    <source>
        <dbReference type="ARBA" id="ARBA00023125"/>
    </source>
</evidence>
<keyword evidence="1" id="KW-0479">Metal-binding</keyword>
<dbReference type="InterPro" id="IPR001965">
    <property type="entry name" value="Znf_PHD"/>
</dbReference>
<protein>
    <recommendedName>
        <fullName evidence="10">PHD-type domain-containing protein</fullName>
    </recommendedName>
</protein>
<evidence type="ECO:0000256" key="1">
    <source>
        <dbReference type="ARBA" id="ARBA00022723"/>
    </source>
</evidence>
<comment type="caution">
    <text evidence="8">The sequence shown here is derived from an EMBL/GenBank/DDBJ whole genome shotgun (WGS) entry which is preliminary data.</text>
</comment>
<evidence type="ECO:0000256" key="5">
    <source>
        <dbReference type="PROSITE-ProRule" id="PRU00509"/>
    </source>
</evidence>
<dbReference type="Pfam" id="PF16866">
    <property type="entry name" value="PHD_4"/>
    <property type="match status" value="1"/>
</dbReference>
<sequence length="172" mass="19172">PPFPQPKAPIRLKPRPPVLPVSKASLLKPLPGSRRRRTRCKRCEACRRSECGVCHYCRDMKKFGGPGRMKQSCVLRQCEAPILPHTALCMICEEVGQNADGESNSVRGTLMECSTCSEIVHPACLKMNISLGIISKELPNCWECPKCVRQERRKLALVSVEGQQREWSEGGG</sequence>
<dbReference type="InterPro" id="IPR050690">
    <property type="entry name" value="JHDM1_Histone_Demethylase"/>
</dbReference>
<dbReference type="InterPro" id="IPR011011">
    <property type="entry name" value="Znf_FYVE_PHD"/>
</dbReference>
<feature type="non-terminal residue" evidence="8">
    <location>
        <position position="1"/>
    </location>
</feature>
<dbReference type="InterPro" id="IPR019787">
    <property type="entry name" value="Znf_PHD-finger"/>
</dbReference>
<dbReference type="GO" id="GO:0003677">
    <property type="term" value="F:DNA binding"/>
    <property type="evidence" value="ECO:0007669"/>
    <property type="project" value="UniProtKB-KW"/>
</dbReference>
<dbReference type="Pfam" id="PF02008">
    <property type="entry name" value="zf-CXXC"/>
    <property type="match status" value="1"/>
</dbReference>
<dbReference type="AlphaFoldDB" id="A0A401TQK6"/>
<feature type="domain" description="PHD-type" evidence="6">
    <location>
        <begin position="86"/>
        <end position="150"/>
    </location>
</feature>
<dbReference type="InterPro" id="IPR019786">
    <property type="entry name" value="Zinc_finger_PHD-type_CS"/>
</dbReference>
<dbReference type="PROSITE" id="PS51058">
    <property type="entry name" value="ZF_CXXC"/>
    <property type="match status" value="1"/>
</dbReference>
<evidence type="ECO:0000256" key="2">
    <source>
        <dbReference type="ARBA" id="ARBA00022771"/>
    </source>
</evidence>
<evidence type="ECO:0000259" key="7">
    <source>
        <dbReference type="PROSITE" id="PS51058"/>
    </source>
</evidence>
<organism evidence="8 9">
    <name type="scientific">Chiloscyllium punctatum</name>
    <name type="common">Brownbanded bambooshark</name>
    <name type="synonym">Hemiscyllium punctatum</name>
    <dbReference type="NCBI Taxonomy" id="137246"/>
    <lineage>
        <taxon>Eukaryota</taxon>
        <taxon>Metazoa</taxon>
        <taxon>Chordata</taxon>
        <taxon>Craniata</taxon>
        <taxon>Vertebrata</taxon>
        <taxon>Chondrichthyes</taxon>
        <taxon>Elasmobranchii</taxon>
        <taxon>Galeomorphii</taxon>
        <taxon>Galeoidea</taxon>
        <taxon>Orectolobiformes</taxon>
        <taxon>Hemiscylliidae</taxon>
        <taxon>Chiloscyllium</taxon>
    </lineage>
</organism>
<dbReference type="GO" id="GO:0008270">
    <property type="term" value="F:zinc ion binding"/>
    <property type="evidence" value="ECO:0007669"/>
    <property type="project" value="UniProtKB-KW"/>
</dbReference>
<feature type="domain" description="CXXC-type" evidence="7">
    <location>
        <begin position="33"/>
        <end position="79"/>
    </location>
</feature>
<evidence type="ECO:0000259" key="6">
    <source>
        <dbReference type="PROSITE" id="PS50016"/>
    </source>
</evidence>
<evidence type="ECO:0000256" key="3">
    <source>
        <dbReference type="ARBA" id="ARBA00022833"/>
    </source>
</evidence>
<dbReference type="OMA" id="ALCMICE"/>
<dbReference type="SUPFAM" id="SSF57903">
    <property type="entry name" value="FYVE/PHD zinc finger"/>
    <property type="match status" value="1"/>
</dbReference>
<dbReference type="InterPro" id="IPR002857">
    <property type="entry name" value="Znf_CXXC"/>
</dbReference>
<evidence type="ECO:0000313" key="9">
    <source>
        <dbReference type="Proteomes" id="UP000287033"/>
    </source>
</evidence>
<evidence type="ECO:0008006" key="10">
    <source>
        <dbReference type="Google" id="ProtNLM"/>
    </source>
</evidence>
<reference evidence="8 9" key="1">
    <citation type="journal article" date="2018" name="Nat. Ecol. Evol.">
        <title>Shark genomes provide insights into elasmobranch evolution and the origin of vertebrates.</title>
        <authorList>
            <person name="Hara Y"/>
            <person name="Yamaguchi K"/>
            <person name="Onimaru K"/>
            <person name="Kadota M"/>
            <person name="Koyanagi M"/>
            <person name="Keeley SD"/>
            <person name="Tatsumi K"/>
            <person name="Tanaka K"/>
            <person name="Motone F"/>
            <person name="Kageyama Y"/>
            <person name="Nozu R"/>
            <person name="Adachi N"/>
            <person name="Nishimura O"/>
            <person name="Nakagawa R"/>
            <person name="Tanegashima C"/>
            <person name="Kiyatake I"/>
            <person name="Matsumoto R"/>
            <person name="Murakumo K"/>
            <person name="Nishida K"/>
            <person name="Terakita A"/>
            <person name="Kuratani S"/>
            <person name="Sato K"/>
            <person name="Hyodo S Kuraku.S."/>
        </authorList>
    </citation>
    <scope>NUCLEOTIDE SEQUENCE [LARGE SCALE GENOMIC DNA]</scope>
</reference>
<dbReference type="InterPro" id="IPR013083">
    <property type="entry name" value="Znf_RING/FYVE/PHD"/>
</dbReference>
<name>A0A401TQK6_CHIPU</name>
<dbReference type="STRING" id="137246.A0A401TQK6"/>
<dbReference type="SMART" id="SM00249">
    <property type="entry name" value="PHD"/>
    <property type="match status" value="1"/>
</dbReference>
<accession>A0A401TQK6</accession>
<dbReference type="CDD" id="cd15555">
    <property type="entry name" value="PHD_KDM2A_2B"/>
    <property type="match status" value="1"/>
</dbReference>
<dbReference type="PROSITE" id="PS01359">
    <property type="entry name" value="ZF_PHD_1"/>
    <property type="match status" value="1"/>
</dbReference>
<proteinExistence type="predicted"/>
<keyword evidence="9" id="KW-1185">Reference proteome</keyword>
<gene>
    <name evidence="8" type="ORF">chiPu_0029057</name>
</gene>
<keyword evidence="3" id="KW-0862">Zinc</keyword>
<dbReference type="OrthoDB" id="5876800at2759"/>
<dbReference type="PROSITE" id="PS50016">
    <property type="entry name" value="ZF_PHD_2"/>
    <property type="match status" value="1"/>
</dbReference>
<keyword evidence="2 5" id="KW-0863">Zinc-finger</keyword>
<dbReference type="Gene3D" id="3.30.40.10">
    <property type="entry name" value="Zinc/RING finger domain, C3HC4 (zinc finger)"/>
    <property type="match status" value="1"/>
</dbReference>
<keyword evidence="4" id="KW-0238">DNA-binding</keyword>
<evidence type="ECO:0000313" key="8">
    <source>
        <dbReference type="EMBL" id="GCC44947.1"/>
    </source>
</evidence>
<dbReference type="Proteomes" id="UP000287033">
    <property type="component" value="Unassembled WGS sequence"/>
</dbReference>
<dbReference type="EMBL" id="BEZZ01147159">
    <property type="protein sequence ID" value="GCC44947.1"/>
    <property type="molecule type" value="Genomic_DNA"/>
</dbReference>
<dbReference type="PANTHER" id="PTHR23123">
    <property type="entry name" value="PHD/F-BOX CONTAINING PROTEIN"/>
    <property type="match status" value="1"/>
</dbReference>